<dbReference type="PANTHER" id="PTHR24064">
    <property type="entry name" value="SOLUTE CARRIER FAMILY 22 MEMBER"/>
    <property type="match status" value="1"/>
</dbReference>
<feature type="domain" description="Major facilitator superfamily (MFS) profile" evidence="6">
    <location>
        <begin position="1"/>
        <end position="149"/>
    </location>
</feature>
<feature type="transmembrane region" description="Helical" evidence="5">
    <location>
        <begin position="12"/>
        <end position="31"/>
    </location>
</feature>
<reference evidence="7 8" key="1">
    <citation type="journal article" date="2023" name="Sci. Data">
        <title>Genome assembly of the Korean intertidal mud-creeper Batillaria attramentaria.</title>
        <authorList>
            <person name="Patra A.K."/>
            <person name="Ho P.T."/>
            <person name="Jun S."/>
            <person name="Lee S.J."/>
            <person name="Kim Y."/>
            <person name="Won Y.J."/>
        </authorList>
    </citation>
    <scope>NUCLEOTIDE SEQUENCE [LARGE SCALE GENOMIC DNA]</scope>
    <source>
        <strain evidence="7">Wonlab-2016</strain>
    </source>
</reference>
<proteinExistence type="predicted"/>
<keyword evidence="3 5" id="KW-1133">Transmembrane helix</keyword>
<dbReference type="SUPFAM" id="SSF103473">
    <property type="entry name" value="MFS general substrate transporter"/>
    <property type="match status" value="1"/>
</dbReference>
<evidence type="ECO:0000256" key="1">
    <source>
        <dbReference type="ARBA" id="ARBA00004141"/>
    </source>
</evidence>
<sequence length="149" mass="16125">MHRFERRRTIGVFVTIAGLGLIASSVCLHFEGDWNGTFYSSDKLSHLKTVATVFALTGKFGIGGSFNTLFLYTPEIFPTNIRNRALGITLVAATIGSMIAPYSSALADVAIWLPGAIFGVCSFIAAFMVRALPESRGRELPQTLSDFDA</sequence>
<keyword evidence="2 5" id="KW-0812">Transmembrane</keyword>
<evidence type="ECO:0000256" key="2">
    <source>
        <dbReference type="ARBA" id="ARBA00022692"/>
    </source>
</evidence>
<gene>
    <name evidence="7" type="ORF">BaRGS_00036119</name>
</gene>
<dbReference type="EMBL" id="JACVVK020000500">
    <property type="protein sequence ID" value="KAK7469899.1"/>
    <property type="molecule type" value="Genomic_DNA"/>
</dbReference>
<dbReference type="AlphaFoldDB" id="A0ABD0JCK7"/>
<dbReference type="PROSITE" id="PS50850">
    <property type="entry name" value="MFS"/>
    <property type="match status" value="1"/>
</dbReference>
<dbReference type="Gene3D" id="1.20.1250.20">
    <property type="entry name" value="MFS general substrate transporter like domains"/>
    <property type="match status" value="1"/>
</dbReference>
<dbReference type="InterPro" id="IPR036259">
    <property type="entry name" value="MFS_trans_sf"/>
</dbReference>
<dbReference type="InterPro" id="IPR020846">
    <property type="entry name" value="MFS_dom"/>
</dbReference>
<accession>A0ABD0JCK7</accession>
<keyword evidence="4 5" id="KW-0472">Membrane</keyword>
<organism evidence="7 8">
    <name type="scientific">Batillaria attramentaria</name>
    <dbReference type="NCBI Taxonomy" id="370345"/>
    <lineage>
        <taxon>Eukaryota</taxon>
        <taxon>Metazoa</taxon>
        <taxon>Spiralia</taxon>
        <taxon>Lophotrochozoa</taxon>
        <taxon>Mollusca</taxon>
        <taxon>Gastropoda</taxon>
        <taxon>Caenogastropoda</taxon>
        <taxon>Sorbeoconcha</taxon>
        <taxon>Cerithioidea</taxon>
        <taxon>Batillariidae</taxon>
        <taxon>Batillaria</taxon>
    </lineage>
</organism>
<dbReference type="GO" id="GO:0016020">
    <property type="term" value="C:membrane"/>
    <property type="evidence" value="ECO:0007669"/>
    <property type="project" value="UniProtKB-SubCell"/>
</dbReference>
<evidence type="ECO:0000256" key="3">
    <source>
        <dbReference type="ARBA" id="ARBA00022989"/>
    </source>
</evidence>
<dbReference type="Pfam" id="PF00083">
    <property type="entry name" value="Sugar_tr"/>
    <property type="match status" value="1"/>
</dbReference>
<evidence type="ECO:0000313" key="7">
    <source>
        <dbReference type="EMBL" id="KAK7469899.1"/>
    </source>
</evidence>
<dbReference type="Proteomes" id="UP001519460">
    <property type="component" value="Unassembled WGS sequence"/>
</dbReference>
<feature type="non-terminal residue" evidence="7">
    <location>
        <position position="149"/>
    </location>
</feature>
<feature type="transmembrane region" description="Helical" evidence="5">
    <location>
        <begin position="109"/>
        <end position="129"/>
    </location>
</feature>
<feature type="transmembrane region" description="Helical" evidence="5">
    <location>
        <begin position="51"/>
        <end position="73"/>
    </location>
</feature>
<evidence type="ECO:0000256" key="5">
    <source>
        <dbReference type="SAM" id="Phobius"/>
    </source>
</evidence>
<dbReference type="InterPro" id="IPR005828">
    <property type="entry name" value="MFS_sugar_transport-like"/>
</dbReference>
<protein>
    <recommendedName>
        <fullName evidence="6">Major facilitator superfamily (MFS) profile domain-containing protein</fullName>
    </recommendedName>
</protein>
<evidence type="ECO:0000259" key="6">
    <source>
        <dbReference type="PROSITE" id="PS50850"/>
    </source>
</evidence>
<comment type="caution">
    <text evidence="7">The sequence shown here is derived from an EMBL/GenBank/DDBJ whole genome shotgun (WGS) entry which is preliminary data.</text>
</comment>
<keyword evidence="8" id="KW-1185">Reference proteome</keyword>
<evidence type="ECO:0000256" key="4">
    <source>
        <dbReference type="ARBA" id="ARBA00023136"/>
    </source>
</evidence>
<comment type="subcellular location">
    <subcellularLocation>
        <location evidence="1">Membrane</location>
        <topology evidence="1">Multi-pass membrane protein</topology>
    </subcellularLocation>
</comment>
<name>A0ABD0JCK7_9CAEN</name>
<feature type="transmembrane region" description="Helical" evidence="5">
    <location>
        <begin position="85"/>
        <end position="103"/>
    </location>
</feature>
<evidence type="ECO:0000313" key="8">
    <source>
        <dbReference type="Proteomes" id="UP001519460"/>
    </source>
</evidence>